<accession>A0A9P6GYU7</accession>
<name>A0A9P6GYU7_9MICR</name>
<sequence length="3095" mass="359608">MNFKDIILTSDSLEIKVKNISKLFECDEFLSEALFSSDFLDSYTPFAVLVLNTSECDEDRSFILKSLNKFLFKKVDPDFVESLHGVLQRDNLTNVILALKIFASLCKCMNPREIEQHLEIVVELVNRIFEEEEKDQQVFFTIVQVFGYISDVVQRQHHVEDVVEGIIHRAVTFYRLFLEHRRVVEMIKYNKLTALEMVSSLSKLFKMASESKIFLQRNDVLNSTIFELAKFALFYCPTDAIELRKELFYYIFKILLRNKDMYLPKIEEFFDMRFFYLEESFLLNIKGLIGLTDMACVFSDNLSRRVPYELQRRTMEILSNNIAMINENDILKESSATVTNLVLEDENKLKYEKSQNFHLEIIYECVNLIFKQQITFKKYGLQQAEAVDFSHKQFLMIDQILETLKIVPNLNIFLSLSKPLKEMTEDFIPVERLMPVFENVLELTQKMDVEDENCLKDILGFFLTPISEIKLIGILKRLVQQMFRDTKRVKIFLEVLKRPNMPVQIIVEEIIKGMVSTVGLEKDNSCTIDSSFKTFLIGFISEVYNFNPGLISRNRLILLVDKLIQDEDWEILLFLLGVCNIKTDKAGTLHVYFYKKLHFLVKKFYLAYESTKNSIFLDIIFSLPININTLASDWRLFIGPIRSSLEIRNEITVKAISLFIHMVEGSKGDIFKGEADCLFEQIFDLLDDPRFVISCSQLIGRLKSYHKHYLSSYRSHNNDNSIIRSAIDFLKNCPTSINTSNTKKEIEIASKIIKDFLFYFMGWDVYERDDIVNRTTALLKDLMMEGKRYHKHLGFTDLDLYIANVLGIPYEDQLEKSELVFDSIVALIGCSSTTNLLKDIYEVVAVINFIRIFYYPIKKSKVLFNGNIFVKALVESFSRNPQLSKELLQYFLDKYVEIIGNPEDLYEYQILPELISYLINRNCWMGLNAVLSWDSLPSSFIPGDLKRILDCLLTSTSTSTTDGILHLINRKDTLSCISFIFKWSIDNIVYNGKSDLCKEILKMLHRRYDKLFIAMFKEKLRGFFYGQSDLREAETFFTKVDLFIFFVKNSQLFSKKETVTLVKSYYYYILSCNFFITPGKYRNTSTTATSTDVIYYYFYTNSTLENEEKYFFYLVQEILFMHLAFSKKKDPIAFDYVFSSLLVAPLRTLLSTNKPVITELLKDKYEECFSSTLSVEVVDYMLTIFSVIEMEEDEKLLNFILKIFEECKTQGESVLCAENWEASIYAKTFELSLKYPDPNKLYRSIIRVAYPWLYQVVVEIDTFRRMLLEYIEKNSFLCFPLIVRECVEESMLDLCSILVSKSVSFRNFVNNLPSSFVEETLHSQYFLDFLRIIEYEYPASISAALKIYADPKIIDKRRIKAFLKFSINRFTESDLGLLFSIDPLLKLENSCSVKMFNQSLKGSLLKSINKKDIKSFENLVRFYGDQSWMLIELFVEVGFYSQSMIEFCRKNLKDENLRSILLYYLCTFEPLPEYFSMLLNLSFEERKYTLYCLRRVVDKFLEEKKSNTTTTNTNTTNTTENTAKVFENTILYFLKEEIKFKTNIHILYPLLSYAPSLITPAIGRELVGIIYRLLNTFVPFHQKIGSQLFDALYSTTSTLSMRNLYTLLVVNFFHSKKSTFLPSYDLEILFGSFQIFPESLNFSNLLAFLEVEILSKKSTQYKISLATFLLDISRNVWYKHPLSTTTLEFLHTNNIVDINVDTRKETEINTTTLFNTLSILKEVSCYKTLLARAILEKETLLPNLLTLSAVDILPVDFVIDILPSVSFRSIKEVVRNIILENKATISQSVALLCGLKALEDVEEEEMLNLSLGFFLRNKFCPPGILNGLNDVFYRGCVYPDEIVRNKYIQLLSEILPTRDRLAALLGLDWTGVDRAYLPYLFAVLLLDTEENIKPLCLPMYVRGVVETPFLFYDNSPPGKTPPKDNCFYFFQEKHIQSFLDRITIHQPFDFRNDLINFLYLSPEACLSIISRSNSLDLEDVENVDWSFFGDKLTYAILKSSKSTTISSIGHRTFYHLLNISPPEIQLAKFREMGLKDYSYGCLRTISKFPEVMQASLFQQLGKYKQAQKIYEDLQEKCCESKVSFYEDEYDNILKEWVECAKEMQQWDICYNLGKFKGDTTLSADSLFFTSNFNISTERESFSNMVNLMENGIKKSFYKLFYELFYSSHHVPSSETFVNLLSSIVDKINRGPRTGPFNDFYSTLIQIVLEMHDTTSLFTFRADTEERINGLIYSWEDKEPLLESQYDTLLLFSTWRRHFWRRVEGYSNEGTLLDYQHSSEIEESSKKISSIVNKNKEFSENIAKFRKAMYTKGNNGLGRNANFLALAAYKKGYFDNALFLLREVFELPSIKILDAYRKVVYELMCFYEMGEYKLGLDLANSTNIVHFSDEQSSNIFRIRGMFSEKIGDFEDTKKLYFQAIQFYSSAENFFYYNTLLIKHFKIFQKEVLELAEKKSVDSTSTTEIIEEIISSSLQGLAASDSFHSKNLISQLILILRNYKISLDLALFKSLVNSSNLPFFVFFIPQLVDLLLSENWEYIRVILRSLMKNYSQPIHTQVSIFLSKNKNYPREKLAEFLSGEYADFLCLFEDLRNEKYFEAEYGILEALDGIIASLVSGEDLKEEMFQNFNTLVRLTDKCEFSLDTIIPRIYIQNSSSSLNLNEALNFLVAIKRELKGLLKASQLVEMNEKIATFNKILLSKTLPPLALFGSYNKISKDYADVVYVESLDSSNCNLIKTGKHSEEINLIGSDGRLYKYEFHTVGNNPSHSFLYSYNSLYSFLAVEINSYYKLRTRDISFNPVQGEEIGQNVFVEVFDSKFVDFENILERDFIRKKATSQLVEFVKGVEKEAGIFNEEEELSLCDIERNILNLLRNKETSQVVFTKQTPLNISDVFGILKDKLVAFSLPKISNKARLRVYKEVLPSILPVLPSFFSDDAYSYFMQRNAFSKSYALNLSLNNFLMQKTKDPENDCVKIGSGEFFRRNLSKIGNNSITGTGGLYISPGIQEFVGIVNIEGPMLSCLYFSSELFLNSESCELALRLFCSKDISNFEELLERIKENLERIVGVDGNDHKIVRVLNEWTDVGSISKNNVFENPWL</sequence>
<proteinExistence type="predicted"/>
<evidence type="ECO:0000259" key="1">
    <source>
        <dbReference type="Pfam" id="PF02259"/>
    </source>
</evidence>
<evidence type="ECO:0000313" key="3">
    <source>
        <dbReference type="Proteomes" id="UP000740883"/>
    </source>
</evidence>
<keyword evidence="3" id="KW-1185">Reference proteome</keyword>
<dbReference type="OrthoDB" id="5570127at2759"/>
<evidence type="ECO:0000313" key="2">
    <source>
        <dbReference type="EMBL" id="KAF9763080.1"/>
    </source>
</evidence>
<dbReference type="Pfam" id="PF02259">
    <property type="entry name" value="FAT"/>
    <property type="match status" value="1"/>
</dbReference>
<feature type="domain" description="PIK-related kinase FAT" evidence="1">
    <location>
        <begin position="2143"/>
        <end position="2488"/>
    </location>
</feature>
<gene>
    <name evidence="2" type="primary">TRA1</name>
    <name evidence="2" type="ORF">NGRA_1520</name>
</gene>
<dbReference type="SUPFAM" id="SSF48371">
    <property type="entry name" value="ARM repeat"/>
    <property type="match status" value="1"/>
</dbReference>
<reference evidence="2 3" key="1">
    <citation type="journal article" date="2020" name="Genome Biol. Evol.">
        <title>Comparative genomics of strictly vertically transmitted, feminizing microsporidia endosymbionts of amphipod crustaceans.</title>
        <authorList>
            <person name="Cormier A."/>
            <person name="Chebbi M.A."/>
            <person name="Giraud I."/>
            <person name="Wattier R."/>
            <person name="Teixeira M."/>
            <person name="Gilbert C."/>
            <person name="Rigaud T."/>
            <person name="Cordaux R."/>
        </authorList>
    </citation>
    <scope>NUCLEOTIDE SEQUENCE [LARGE SCALE GENOMIC DNA]</scope>
    <source>
        <strain evidence="2 3">Ou3-Ou53</strain>
    </source>
</reference>
<organism evidence="2 3">
    <name type="scientific">Nosema granulosis</name>
    <dbReference type="NCBI Taxonomy" id="83296"/>
    <lineage>
        <taxon>Eukaryota</taxon>
        <taxon>Fungi</taxon>
        <taxon>Fungi incertae sedis</taxon>
        <taxon>Microsporidia</taxon>
        <taxon>Nosematidae</taxon>
        <taxon>Nosema</taxon>
    </lineage>
</organism>
<dbReference type="EMBL" id="SBJO01000102">
    <property type="protein sequence ID" value="KAF9763080.1"/>
    <property type="molecule type" value="Genomic_DNA"/>
</dbReference>
<dbReference type="InterPro" id="IPR016024">
    <property type="entry name" value="ARM-type_fold"/>
</dbReference>
<comment type="caution">
    <text evidence="2">The sequence shown here is derived from an EMBL/GenBank/DDBJ whole genome shotgun (WGS) entry which is preliminary data.</text>
</comment>
<protein>
    <submittedName>
        <fullName evidence="2">Transcription-associated protein 1</fullName>
    </submittedName>
</protein>
<dbReference type="InterPro" id="IPR003151">
    <property type="entry name" value="PIK-rel_kinase_FAT"/>
</dbReference>
<dbReference type="Proteomes" id="UP000740883">
    <property type="component" value="Unassembled WGS sequence"/>
</dbReference>